<proteinExistence type="predicted"/>
<reference evidence="2 3" key="1">
    <citation type="journal article" date="2024" name="Plant Biotechnol. J.">
        <title>Dendrobium thyrsiflorum genome and its molecular insights into genes involved in important horticultural traits.</title>
        <authorList>
            <person name="Chen B."/>
            <person name="Wang J.Y."/>
            <person name="Zheng P.J."/>
            <person name="Li K.L."/>
            <person name="Liang Y.M."/>
            <person name="Chen X.F."/>
            <person name="Zhang C."/>
            <person name="Zhao X."/>
            <person name="He X."/>
            <person name="Zhang G.Q."/>
            <person name="Liu Z.J."/>
            <person name="Xu Q."/>
        </authorList>
    </citation>
    <scope>NUCLEOTIDE SEQUENCE [LARGE SCALE GENOMIC DNA]</scope>
    <source>
        <strain evidence="2">GZMU011</strain>
    </source>
</reference>
<accession>A0ABD0UR50</accession>
<evidence type="ECO:0000256" key="1">
    <source>
        <dbReference type="SAM" id="MobiDB-lite"/>
    </source>
</evidence>
<dbReference type="Proteomes" id="UP001552299">
    <property type="component" value="Unassembled WGS sequence"/>
</dbReference>
<protein>
    <submittedName>
        <fullName evidence="2">Uncharacterized protein</fullName>
    </submittedName>
</protein>
<evidence type="ECO:0000313" key="2">
    <source>
        <dbReference type="EMBL" id="KAL0912791.1"/>
    </source>
</evidence>
<keyword evidence="3" id="KW-1185">Reference proteome</keyword>
<organism evidence="2 3">
    <name type="scientific">Dendrobium thyrsiflorum</name>
    <name type="common">Pinecone-like raceme dendrobium</name>
    <name type="synonym">Orchid</name>
    <dbReference type="NCBI Taxonomy" id="117978"/>
    <lineage>
        <taxon>Eukaryota</taxon>
        <taxon>Viridiplantae</taxon>
        <taxon>Streptophyta</taxon>
        <taxon>Embryophyta</taxon>
        <taxon>Tracheophyta</taxon>
        <taxon>Spermatophyta</taxon>
        <taxon>Magnoliopsida</taxon>
        <taxon>Liliopsida</taxon>
        <taxon>Asparagales</taxon>
        <taxon>Orchidaceae</taxon>
        <taxon>Epidendroideae</taxon>
        <taxon>Malaxideae</taxon>
        <taxon>Dendrobiinae</taxon>
        <taxon>Dendrobium</taxon>
    </lineage>
</organism>
<evidence type="ECO:0000313" key="3">
    <source>
        <dbReference type="Proteomes" id="UP001552299"/>
    </source>
</evidence>
<gene>
    <name evidence="2" type="ORF">M5K25_016196</name>
</gene>
<dbReference type="EMBL" id="JANQDX010000013">
    <property type="protein sequence ID" value="KAL0912791.1"/>
    <property type="molecule type" value="Genomic_DNA"/>
</dbReference>
<feature type="region of interest" description="Disordered" evidence="1">
    <location>
        <begin position="54"/>
        <end position="96"/>
    </location>
</feature>
<feature type="compositionally biased region" description="Basic and acidic residues" evidence="1">
    <location>
        <begin position="86"/>
        <end position="96"/>
    </location>
</feature>
<name>A0ABD0UR50_DENTH</name>
<dbReference type="AlphaFoldDB" id="A0ABD0UR50"/>
<feature type="compositionally biased region" description="Basic and acidic residues" evidence="1">
    <location>
        <begin position="63"/>
        <end position="78"/>
    </location>
</feature>
<comment type="caution">
    <text evidence="2">The sequence shown here is derived from an EMBL/GenBank/DDBJ whole genome shotgun (WGS) entry which is preliminary data.</text>
</comment>
<sequence length="96" mass="10410">MVSLINWDNESFELLVITSLDQFNQTGPFLQNTGQAKQQLSELASEAASQRVDGCNSSASGFKSDHDQTNVTPRELKVDFTLSGKAEGEKENSSGV</sequence>